<proteinExistence type="inferred from homology"/>
<evidence type="ECO:0000256" key="4">
    <source>
        <dbReference type="ARBA" id="ARBA00022847"/>
    </source>
</evidence>
<feature type="transmembrane region" description="Helical" evidence="9">
    <location>
        <begin position="181"/>
        <end position="203"/>
    </location>
</feature>
<dbReference type="PANTHER" id="PTHR11819:SF195">
    <property type="entry name" value="SODIUM_GLUCOSE COTRANSPORTER 4"/>
    <property type="match status" value="1"/>
</dbReference>
<feature type="transmembrane region" description="Helical" evidence="9">
    <location>
        <begin position="6"/>
        <end position="25"/>
    </location>
</feature>
<evidence type="ECO:0000256" key="6">
    <source>
        <dbReference type="ARBA" id="ARBA00023136"/>
    </source>
</evidence>
<keyword evidence="4" id="KW-0769">Symport</keyword>
<dbReference type="GO" id="GO:0005412">
    <property type="term" value="F:D-glucose:sodium symporter activity"/>
    <property type="evidence" value="ECO:0007669"/>
    <property type="project" value="TreeGrafter"/>
</dbReference>
<dbReference type="InterPro" id="IPR001734">
    <property type="entry name" value="Na/solute_symporter"/>
</dbReference>
<comment type="subcellular location">
    <subcellularLocation>
        <location evidence="1">Membrane</location>
        <topology evidence="1">Multi-pass membrane protein</topology>
    </subcellularLocation>
</comment>
<evidence type="ECO:0000313" key="11">
    <source>
        <dbReference type="Proteomes" id="UP000528457"/>
    </source>
</evidence>
<feature type="transmembrane region" description="Helical" evidence="9">
    <location>
        <begin position="433"/>
        <end position="452"/>
    </location>
</feature>
<name>A0A7X0JUL3_9GAMM</name>
<comment type="similarity">
    <text evidence="2 8">Belongs to the sodium:solute symporter (SSF) (TC 2.A.21) family.</text>
</comment>
<keyword evidence="4" id="KW-0813">Transport</keyword>
<organism evidence="10 11">
    <name type="scientific">Pseudoteredinibacter isoporae</name>
    <dbReference type="NCBI Taxonomy" id="570281"/>
    <lineage>
        <taxon>Bacteria</taxon>
        <taxon>Pseudomonadati</taxon>
        <taxon>Pseudomonadota</taxon>
        <taxon>Gammaproteobacteria</taxon>
        <taxon>Cellvibrionales</taxon>
        <taxon>Cellvibrionaceae</taxon>
        <taxon>Pseudoteredinibacter</taxon>
    </lineage>
</organism>
<evidence type="ECO:0000256" key="5">
    <source>
        <dbReference type="ARBA" id="ARBA00022989"/>
    </source>
</evidence>
<dbReference type="PROSITE" id="PS00456">
    <property type="entry name" value="NA_SOLUT_SYMP_1"/>
    <property type="match status" value="1"/>
</dbReference>
<dbReference type="Pfam" id="PF00474">
    <property type="entry name" value="SSF"/>
    <property type="match status" value="1"/>
</dbReference>
<feature type="transmembrane region" description="Helical" evidence="9">
    <location>
        <begin position="82"/>
        <end position="102"/>
    </location>
</feature>
<dbReference type="InterPro" id="IPR018212">
    <property type="entry name" value="Na/solute_symporter_CS"/>
</dbReference>
<dbReference type="GO" id="GO:0005886">
    <property type="term" value="C:plasma membrane"/>
    <property type="evidence" value="ECO:0007669"/>
    <property type="project" value="TreeGrafter"/>
</dbReference>
<feature type="transmembrane region" description="Helical" evidence="9">
    <location>
        <begin position="123"/>
        <end position="145"/>
    </location>
</feature>
<dbReference type="InParanoid" id="A0A7X0JUL3"/>
<keyword evidence="5 9" id="KW-1133">Transmembrane helix</keyword>
<keyword evidence="3 9" id="KW-0812">Transmembrane</keyword>
<feature type="transmembrane region" description="Helical" evidence="9">
    <location>
        <begin position="241"/>
        <end position="261"/>
    </location>
</feature>
<feature type="transmembrane region" description="Helical" evidence="9">
    <location>
        <begin position="326"/>
        <end position="351"/>
    </location>
</feature>
<evidence type="ECO:0000256" key="3">
    <source>
        <dbReference type="ARBA" id="ARBA00022692"/>
    </source>
</evidence>
<keyword evidence="7" id="KW-0739">Sodium transport</keyword>
<sequence length="520" mass="56449">MNLAAIDLAIIGLYALFIVGLAQWVSREKDGHEKNADDYFLASKSLPWWAVGASLIAANISAEQIIGMSGSGYALGLAIASYEWMSALTLIIVGKYFLPIFLERGIYTMPQFLEQRYDHSVRMVMAVFWLALYVVVNLTAILWLGSLAINTVTGLDLVYGLLILGILATLYSLYGGLKAIALTDIVQVVLLVFGGLMISYLALDKVADGAGAWAGFVNLSQQLPEKFDMILSPENPFYKDLPGISVLIGGMWIMNLSYWGFNQYIIQRALAAENTQEAQKGIILAAFLKLLMPLIVVVPGIAAVVLSPGLSSPDQAYPEMIKLVPAGLKGLVFAALIAAILSSLGSMMNSISTIFTMDIYRHFRPQTSNTKLVNIGRMVALSSITIAMIIAKPLLGNFGQAFQFIQEFTGFFTPGIVVLFLLGMFWRKTTAKAALAAAIASFVLSLAARLFWPELPFMDRVGLVFIACTGIAVVISLMSSQAASAKAVVLSDINFRTERSFNIAAIAVILVLAALYSTWW</sequence>
<evidence type="ECO:0000256" key="7">
    <source>
        <dbReference type="ARBA" id="ARBA00023201"/>
    </source>
</evidence>
<evidence type="ECO:0000256" key="9">
    <source>
        <dbReference type="SAM" id="Phobius"/>
    </source>
</evidence>
<accession>A0A7X0JUL3</accession>
<dbReference type="NCBIfam" id="TIGR00813">
    <property type="entry name" value="sss"/>
    <property type="match status" value="1"/>
</dbReference>
<dbReference type="EMBL" id="JACHHT010000002">
    <property type="protein sequence ID" value="MBB6522575.1"/>
    <property type="molecule type" value="Genomic_DNA"/>
</dbReference>
<dbReference type="PROSITE" id="PS50283">
    <property type="entry name" value="NA_SOLUT_SYMP_3"/>
    <property type="match status" value="1"/>
</dbReference>
<feature type="transmembrane region" description="Helical" evidence="9">
    <location>
        <begin position="403"/>
        <end position="426"/>
    </location>
</feature>
<feature type="transmembrane region" description="Helical" evidence="9">
    <location>
        <begin position="501"/>
        <end position="519"/>
    </location>
</feature>
<dbReference type="InterPro" id="IPR038377">
    <property type="entry name" value="Na/Glc_symporter_sf"/>
</dbReference>
<evidence type="ECO:0000256" key="8">
    <source>
        <dbReference type="RuleBase" id="RU362091"/>
    </source>
</evidence>
<evidence type="ECO:0000313" key="10">
    <source>
        <dbReference type="EMBL" id="MBB6522575.1"/>
    </source>
</evidence>
<gene>
    <name evidence="10" type="ORF">HNR48_002860</name>
</gene>
<evidence type="ECO:0000256" key="1">
    <source>
        <dbReference type="ARBA" id="ARBA00004141"/>
    </source>
</evidence>
<protein>
    <submittedName>
        <fullName evidence="10">SSS family solute:Na+ symporter</fullName>
    </submittedName>
</protein>
<dbReference type="CDD" id="cd10325">
    <property type="entry name" value="SLC5sbd_vSGLT"/>
    <property type="match status" value="1"/>
</dbReference>
<feature type="transmembrane region" description="Helical" evidence="9">
    <location>
        <begin position="157"/>
        <end position="174"/>
    </location>
</feature>
<dbReference type="Proteomes" id="UP000528457">
    <property type="component" value="Unassembled WGS sequence"/>
</dbReference>
<keyword evidence="7" id="KW-0915">Sodium</keyword>
<keyword evidence="6 9" id="KW-0472">Membrane</keyword>
<feature type="transmembrane region" description="Helical" evidence="9">
    <location>
        <begin position="464"/>
        <end position="489"/>
    </location>
</feature>
<dbReference type="RefSeq" id="WP_166845620.1">
    <property type="nucleotide sequence ID" value="NZ_JAAONY010000002.1"/>
</dbReference>
<reference evidence="10 11" key="1">
    <citation type="submission" date="2020-08" db="EMBL/GenBank/DDBJ databases">
        <title>Genomic Encyclopedia of Type Strains, Phase IV (KMG-IV): sequencing the most valuable type-strain genomes for metagenomic binning, comparative biology and taxonomic classification.</title>
        <authorList>
            <person name="Goeker M."/>
        </authorList>
    </citation>
    <scope>NUCLEOTIDE SEQUENCE [LARGE SCALE GENOMIC DNA]</scope>
    <source>
        <strain evidence="10 11">DSM 22368</strain>
    </source>
</reference>
<evidence type="ECO:0000256" key="2">
    <source>
        <dbReference type="ARBA" id="ARBA00006434"/>
    </source>
</evidence>
<dbReference type="AlphaFoldDB" id="A0A7X0JUL3"/>
<feature type="transmembrane region" description="Helical" evidence="9">
    <location>
        <begin position="372"/>
        <end position="391"/>
    </location>
</feature>
<keyword evidence="7" id="KW-0406">Ion transport</keyword>
<feature type="transmembrane region" description="Helical" evidence="9">
    <location>
        <begin position="46"/>
        <end position="62"/>
    </location>
</feature>
<comment type="caution">
    <text evidence="10">The sequence shown here is derived from an EMBL/GenBank/DDBJ whole genome shotgun (WGS) entry which is preliminary data.</text>
</comment>
<keyword evidence="11" id="KW-1185">Reference proteome</keyword>
<dbReference type="PANTHER" id="PTHR11819">
    <property type="entry name" value="SOLUTE CARRIER FAMILY 5"/>
    <property type="match status" value="1"/>
</dbReference>
<feature type="transmembrane region" description="Helical" evidence="9">
    <location>
        <begin position="282"/>
        <end position="306"/>
    </location>
</feature>
<dbReference type="Gene3D" id="1.20.1730.10">
    <property type="entry name" value="Sodium/glucose cotransporter"/>
    <property type="match status" value="1"/>
</dbReference>